<proteinExistence type="predicted"/>
<keyword evidence="3" id="KW-1185">Reference proteome</keyword>
<evidence type="ECO:0000256" key="1">
    <source>
        <dbReference type="SAM" id="MobiDB-lite"/>
    </source>
</evidence>
<evidence type="ECO:0000313" key="3">
    <source>
        <dbReference type="Proteomes" id="UP001652700"/>
    </source>
</evidence>
<name>A0ABM5KFW8_DIAVI</name>
<accession>A0ABM5KFW8</accession>
<dbReference type="EnsemblMetazoa" id="XM_050653128.1">
    <property type="protein sequence ID" value="XP_050509085.1"/>
    <property type="gene ID" value="LOC126886261"/>
</dbReference>
<organism evidence="2 3">
    <name type="scientific">Diabrotica virgifera virgifera</name>
    <name type="common">western corn rootworm</name>
    <dbReference type="NCBI Taxonomy" id="50390"/>
    <lineage>
        <taxon>Eukaryota</taxon>
        <taxon>Metazoa</taxon>
        <taxon>Ecdysozoa</taxon>
        <taxon>Arthropoda</taxon>
        <taxon>Hexapoda</taxon>
        <taxon>Insecta</taxon>
        <taxon>Pterygota</taxon>
        <taxon>Neoptera</taxon>
        <taxon>Endopterygota</taxon>
        <taxon>Coleoptera</taxon>
        <taxon>Polyphaga</taxon>
        <taxon>Cucujiformia</taxon>
        <taxon>Chrysomeloidea</taxon>
        <taxon>Chrysomelidae</taxon>
        <taxon>Galerucinae</taxon>
        <taxon>Diabroticina</taxon>
        <taxon>Diabroticites</taxon>
        <taxon>Diabrotica</taxon>
    </lineage>
</organism>
<dbReference type="Proteomes" id="UP001652700">
    <property type="component" value="Unplaced"/>
</dbReference>
<protein>
    <submittedName>
        <fullName evidence="2">Uncharacterized protein</fullName>
    </submittedName>
</protein>
<dbReference type="RefSeq" id="XP_050509085.1">
    <property type="nucleotide sequence ID" value="XM_050653128.1"/>
</dbReference>
<sequence>MTIYDSQFTIRANWSVTCFLFRELQSEDNDSYSTVDQQQPQNKERREKDEGEFKLPRQGRKKKEKVEKKTEEKSKVEKTEKDNPKEENMEEEVPDEADRGTTKRARVIYAASDDKKKAQQKRKP</sequence>
<feature type="compositionally biased region" description="Basic and acidic residues" evidence="1">
    <location>
        <begin position="64"/>
        <end position="87"/>
    </location>
</feature>
<evidence type="ECO:0000313" key="2">
    <source>
        <dbReference type="EnsemblMetazoa" id="XP_050509085.1"/>
    </source>
</evidence>
<reference evidence="2" key="1">
    <citation type="submission" date="2025-05" db="UniProtKB">
        <authorList>
            <consortium name="EnsemblMetazoa"/>
        </authorList>
    </citation>
    <scope>IDENTIFICATION</scope>
</reference>
<dbReference type="GeneID" id="126886261"/>
<feature type="compositionally biased region" description="Basic and acidic residues" evidence="1">
    <location>
        <begin position="42"/>
        <end position="55"/>
    </location>
</feature>
<feature type="region of interest" description="Disordered" evidence="1">
    <location>
        <begin position="27"/>
        <end position="124"/>
    </location>
</feature>
<feature type="compositionally biased region" description="Polar residues" evidence="1">
    <location>
        <begin position="31"/>
        <end position="41"/>
    </location>
</feature>